<evidence type="ECO:0008006" key="3">
    <source>
        <dbReference type="Google" id="ProtNLM"/>
    </source>
</evidence>
<dbReference type="AlphaFoldDB" id="A0A6L2LVT7"/>
<evidence type="ECO:0000256" key="1">
    <source>
        <dbReference type="SAM" id="MobiDB-lite"/>
    </source>
</evidence>
<sequence length="327" mass="37742">MSSSKNDIVVVGSDTHPPMLQKGSYIQWASRMKRYIALRPNVELILNSIKNSSFIFKEIHVPDNPSANLLIVSHTRLQELKYLTNTKKEQVKAHTWAISIILQGINNDVYSKFDSCGNAKEHGNSPREALHPLWWVFDETRAKVRLSQVYSHVLPLHQGFLAKEYDEEREKESKPERARETTLVLRTITPRACRQRKRVVEFEEAPNRKGGRVGINVESGRPSEPGANGNRDQGINHPLLLAAHLGRNENGRYFPDFRVNSRFIHGLRTRNLVEFLSTRLPTTYKGLMEKTYTWIEAREVANNGDLNDRKEGFNRSKKNYPWDNNRE</sequence>
<proteinExistence type="predicted"/>
<dbReference type="EMBL" id="BKCJ010005293">
    <property type="protein sequence ID" value="GEU65931.1"/>
    <property type="molecule type" value="Genomic_DNA"/>
</dbReference>
<feature type="region of interest" description="Disordered" evidence="1">
    <location>
        <begin position="305"/>
        <end position="327"/>
    </location>
</feature>
<reference evidence="2" key="1">
    <citation type="journal article" date="2019" name="Sci. Rep.">
        <title>Draft genome of Tanacetum cinerariifolium, the natural source of mosquito coil.</title>
        <authorList>
            <person name="Yamashiro T."/>
            <person name="Shiraishi A."/>
            <person name="Satake H."/>
            <person name="Nakayama K."/>
        </authorList>
    </citation>
    <scope>NUCLEOTIDE SEQUENCE</scope>
</reference>
<name>A0A6L2LVT7_TANCI</name>
<gene>
    <name evidence="2" type="ORF">Tci_037909</name>
</gene>
<comment type="caution">
    <text evidence="2">The sequence shown here is derived from an EMBL/GenBank/DDBJ whole genome shotgun (WGS) entry which is preliminary data.</text>
</comment>
<evidence type="ECO:0000313" key="2">
    <source>
        <dbReference type="EMBL" id="GEU65931.1"/>
    </source>
</evidence>
<feature type="region of interest" description="Disordered" evidence="1">
    <location>
        <begin position="211"/>
        <end position="233"/>
    </location>
</feature>
<organism evidence="2">
    <name type="scientific">Tanacetum cinerariifolium</name>
    <name type="common">Dalmatian daisy</name>
    <name type="synonym">Chrysanthemum cinerariifolium</name>
    <dbReference type="NCBI Taxonomy" id="118510"/>
    <lineage>
        <taxon>Eukaryota</taxon>
        <taxon>Viridiplantae</taxon>
        <taxon>Streptophyta</taxon>
        <taxon>Embryophyta</taxon>
        <taxon>Tracheophyta</taxon>
        <taxon>Spermatophyta</taxon>
        <taxon>Magnoliopsida</taxon>
        <taxon>eudicotyledons</taxon>
        <taxon>Gunneridae</taxon>
        <taxon>Pentapetalae</taxon>
        <taxon>asterids</taxon>
        <taxon>campanulids</taxon>
        <taxon>Asterales</taxon>
        <taxon>Asteraceae</taxon>
        <taxon>Asteroideae</taxon>
        <taxon>Anthemideae</taxon>
        <taxon>Anthemidinae</taxon>
        <taxon>Tanacetum</taxon>
    </lineage>
</organism>
<protein>
    <recommendedName>
        <fullName evidence="3">Retrovirus-related Pol polyprotein from transposon TNT 1-94</fullName>
    </recommendedName>
</protein>
<accession>A0A6L2LVT7</accession>